<protein>
    <recommendedName>
        <fullName evidence="5">Chemotaxis protein methyltransferase</fullName>
        <ecNumber evidence="5">2.1.1.80</ecNumber>
    </recommendedName>
</protein>
<evidence type="ECO:0000313" key="8">
    <source>
        <dbReference type="Proteomes" id="UP001501627"/>
    </source>
</evidence>
<comment type="caution">
    <text evidence="7">The sequence shown here is derived from an EMBL/GenBank/DDBJ whole genome shotgun (WGS) entry which is preliminary data.</text>
</comment>
<dbReference type="InterPro" id="IPR000780">
    <property type="entry name" value="CheR_MeTrfase"/>
</dbReference>
<dbReference type="PROSITE" id="PS50123">
    <property type="entry name" value="CHER"/>
    <property type="match status" value="1"/>
</dbReference>
<dbReference type="SMART" id="SM00138">
    <property type="entry name" value="MeTrc"/>
    <property type="match status" value="1"/>
</dbReference>
<dbReference type="Gene3D" id="1.10.155.10">
    <property type="entry name" value="Chemotaxis receptor methyltransferase CheR, N-terminal domain"/>
    <property type="match status" value="1"/>
</dbReference>
<dbReference type="InterPro" id="IPR036804">
    <property type="entry name" value="CheR_N_sf"/>
</dbReference>
<reference evidence="8" key="1">
    <citation type="journal article" date="2019" name="Int. J. Syst. Evol. Microbiol.">
        <title>The Global Catalogue of Microorganisms (GCM) 10K type strain sequencing project: providing services to taxonomists for standard genome sequencing and annotation.</title>
        <authorList>
            <consortium name="The Broad Institute Genomics Platform"/>
            <consortium name="The Broad Institute Genome Sequencing Center for Infectious Disease"/>
            <person name="Wu L."/>
            <person name="Ma J."/>
        </authorList>
    </citation>
    <scope>NUCLEOTIDE SEQUENCE [LARGE SCALE GENOMIC DNA]</scope>
    <source>
        <strain evidence="8">JCM 17561</strain>
    </source>
</reference>
<dbReference type="PIRSF" id="PIRSF000410">
    <property type="entry name" value="CheR"/>
    <property type="match status" value="1"/>
</dbReference>
<dbReference type="Gene3D" id="3.40.50.150">
    <property type="entry name" value="Vaccinia Virus protein VP39"/>
    <property type="match status" value="1"/>
</dbReference>
<evidence type="ECO:0000256" key="4">
    <source>
        <dbReference type="ARBA" id="ARBA00022691"/>
    </source>
</evidence>
<proteinExistence type="predicted"/>
<dbReference type="Pfam" id="PF01739">
    <property type="entry name" value="CheR"/>
    <property type="match status" value="1"/>
</dbReference>
<evidence type="ECO:0000259" key="6">
    <source>
        <dbReference type="PROSITE" id="PS50123"/>
    </source>
</evidence>
<dbReference type="CDD" id="cd02440">
    <property type="entry name" value="AdoMet_MTases"/>
    <property type="match status" value="1"/>
</dbReference>
<dbReference type="PANTHER" id="PTHR24422:SF19">
    <property type="entry name" value="CHEMOTAXIS PROTEIN METHYLTRANSFERASE"/>
    <property type="match status" value="1"/>
</dbReference>
<evidence type="ECO:0000256" key="2">
    <source>
        <dbReference type="ARBA" id="ARBA00022603"/>
    </source>
</evidence>
<evidence type="ECO:0000256" key="1">
    <source>
        <dbReference type="ARBA" id="ARBA00001541"/>
    </source>
</evidence>
<evidence type="ECO:0000256" key="5">
    <source>
        <dbReference type="PIRNR" id="PIRNR000410"/>
    </source>
</evidence>
<comment type="catalytic activity">
    <reaction evidence="1 5">
        <text>L-glutamyl-[protein] + S-adenosyl-L-methionine = [protein]-L-glutamate 5-O-methyl ester + S-adenosyl-L-homocysteine</text>
        <dbReference type="Rhea" id="RHEA:24452"/>
        <dbReference type="Rhea" id="RHEA-COMP:10208"/>
        <dbReference type="Rhea" id="RHEA-COMP:10311"/>
        <dbReference type="ChEBI" id="CHEBI:29973"/>
        <dbReference type="ChEBI" id="CHEBI:57856"/>
        <dbReference type="ChEBI" id="CHEBI:59789"/>
        <dbReference type="ChEBI" id="CHEBI:82795"/>
        <dbReference type="EC" id="2.1.1.80"/>
    </reaction>
</comment>
<keyword evidence="2 5" id="KW-0489">Methyltransferase</keyword>
<dbReference type="Pfam" id="PF03705">
    <property type="entry name" value="CheR_N"/>
    <property type="match status" value="1"/>
</dbReference>
<name>A0ABP7QGM6_9BURK</name>
<feature type="domain" description="CheR-type methyltransferase" evidence="6">
    <location>
        <begin position="45"/>
        <end position="315"/>
    </location>
</feature>
<comment type="function">
    <text evidence="5">Methylation of the membrane-bound methyl-accepting chemotaxis proteins (MCP) to form gamma-glutamyl methyl ester residues in MCP.</text>
</comment>
<keyword evidence="8" id="KW-1185">Reference proteome</keyword>
<dbReference type="PRINTS" id="PR00996">
    <property type="entry name" value="CHERMTFRASE"/>
</dbReference>
<dbReference type="InterPro" id="IPR022641">
    <property type="entry name" value="CheR_N"/>
</dbReference>
<dbReference type="Proteomes" id="UP001501627">
    <property type="component" value="Unassembled WGS sequence"/>
</dbReference>
<dbReference type="InterPro" id="IPR026024">
    <property type="entry name" value="Chemotaxis_MeTrfase_CheR"/>
</dbReference>
<dbReference type="EC" id="2.1.1.80" evidence="5"/>
<dbReference type="SUPFAM" id="SSF53335">
    <property type="entry name" value="S-adenosyl-L-methionine-dependent methyltransferases"/>
    <property type="match status" value="1"/>
</dbReference>
<organism evidence="7 8">
    <name type="scientific">Comamonas faecalis</name>
    <dbReference type="NCBI Taxonomy" id="1387849"/>
    <lineage>
        <taxon>Bacteria</taxon>
        <taxon>Pseudomonadati</taxon>
        <taxon>Pseudomonadota</taxon>
        <taxon>Betaproteobacteria</taxon>
        <taxon>Burkholderiales</taxon>
        <taxon>Comamonadaceae</taxon>
        <taxon>Comamonas</taxon>
    </lineage>
</organism>
<keyword evidence="4 5" id="KW-0949">S-adenosyl-L-methionine</keyword>
<dbReference type="EMBL" id="BAABBP010000002">
    <property type="protein sequence ID" value="GAA3982196.1"/>
    <property type="molecule type" value="Genomic_DNA"/>
</dbReference>
<dbReference type="InterPro" id="IPR022642">
    <property type="entry name" value="CheR_C"/>
</dbReference>
<dbReference type="PANTHER" id="PTHR24422">
    <property type="entry name" value="CHEMOTAXIS PROTEIN METHYLTRANSFERASE"/>
    <property type="match status" value="1"/>
</dbReference>
<dbReference type="InterPro" id="IPR050903">
    <property type="entry name" value="Bact_Chemotaxis_MeTrfase"/>
</dbReference>
<dbReference type="SUPFAM" id="SSF47757">
    <property type="entry name" value="Chemotaxis receptor methyltransferase CheR, N-terminal domain"/>
    <property type="match status" value="1"/>
</dbReference>
<evidence type="ECO:0000313" key="7">
    <source>
        <dbReference type="EMBL" id="GAA3982196.1"/>
    </source>
</evidence>
<gene>
    <name evidence="7" type="ORF">GCM10022279_02220</name>
</gene>
<keyword evidence="3 5" id="KW-0808">Transferase</keyword>
<dbReference type="InterPro" id="IPR029063">
    <property type="entry name" value="SAM-dependent_MTases_sf"/>
</dbReference>
<evidence type="ECO:0000256" key="3">
    <source>
        <dbReference type="ARBA" id="ARBA00022679"/>
    </source>
</evidence>
<accession>A0ABP7QGM6</accession>
<sequence>MPTPVAAGMRRRAAEREAGVSAAVRRPVRQAMARASEEQGSAAAVQEREFAWSGADFSRVQKLIYQRAGISLHDGKHAMVYSRLSRRLRETGYTSFQDYLGWLEGSDGPEWQEFINALTTNLTAFFREHHHFEVFADLLRTRPAGPWSVWCNAASTGEEPYSIVMTALESLNTSAAFKLAASDIDSRVLETAARGIYRGDNLKGLGQDRLKRFFLRGKGANAGLARVRPELRKPIDFLQVNLIRDDWPFREPFDVVFCRNVMIYFDAPTQRRVLERIHKVLKPGGMLFVGHAENFTDSRDLFVLRGKTVYERVGS</sequence>